<feature type="region of interest" description="Disordered" evidence="1">
    <location>
        <begin position="185"/>
        <end position="211"/>
    </location>
</feature>
<sequence length="326" mass="36375">MQSQTRKLKDSTRRQIYKMPIGKMIHVKSPRTLRIKWSQLIWIGSVCAWLWSSSGTHASDVSSNKLSNPQEIFSDVKHKDGDMDEKDKASEVVILRVDVSPIVYIDTMAPGLSLLRQPSRCGSYLDDSQPEREQASALMVDKANKEAEEAEDDKIRRAAEAMATSKVDRGNKYEGWLQLGIGGGCRSNGSHSRHPSTMGPSSSNSKAKGDPAELDLFCRRPALEPPPSPLTAFPAMAPWFPAVMGGYCHQLTPSSCTWMRSSSPSLSPGEMRVVSLPRRKQTGVWVKEPFLPQIPKSYLRIKDGRMTIRLLMKYLANKLVLEDESQ</sequence>
<dbReference type="PANTHER" id="PTHR47290">
    <property type="entry name" value="RING FINGER PROTEIN"/>
    <property type="match status" value="1"/>
</dbReference>
<dbReference type="OrthoDB" id="1932457at2759"/>
<accession>A0A9E7G7D2</accession>
<dbReference type="EMBL" id="CP097508">
    <property type="protein sequence ID" value="URE09090.1"/>
    <property type="molecule type" value="Genomic_DNA"/>
</dbReference>
<dbReference type="PANTHER" id="PTHR47290:SF4">
    <property type="entry name" value="RING FINGER PROTEIN"/>
    <property type="match status" value="1"/>
</dbReference>
<name>A0A9E7G7D2_9LILI</name>
<gene>
    <name evidence="2" type="ORF">MUK42_03863</name>
</gene>
<evidence type="ECO:0000313" key="3">
    <source>
        <dbReference type="Proteomes" id="UP001055439"/>
    </source>
</evidence>
<reference evidence="2" key="1">
    <citation type="submission" date="2022-05" db="EMBL/GenBank/DDBJ databases">
        <title>The Musa troglodytarum L. genome provides insights into the mechanism of non-climacteric behaviour and enrichment of carotenoids.</title>
        <authorList>
            <person name="Wang J."/>
        </authorList>
    </citation>
    <scope>NUCLEOTIDE SEQUENCE</scope>
    <source>
        <tissue evidence="2">Leaf</tissue>
    </source>
</reference>
<organism evidence="2 3">
    <name type="scientific">Musa troglodytarum</name>
    <name type="common">fe'i banana</name>
    <dbReference type="NCBI Taxonomy" id="320322"/>
    <lineage>
        <taxon>Eukaryota</taxon>
        <taxon>Viridiplantae</taxon>
        <taxon>Streptophyta</taxon>
        <taxon>Embryophyta</taxon>
        <taxon>Tracheophyta</taxon>
        <taxon>Spermatophyta</taxon>
        <taxon>Magnoliopsida</taxon>
        <taxon>Liliopsida</taxon>
        <taxon>Zingiberales</taxon>
        <taxon>Musaceae</taxon>
        <taxon>Musa</taxon>
    </lineage>
</organism>
<evidence type="ECO:0000313" key="2">
    <source>
        <dbReference type="EMBL" id="URE09090.1"/>
    </source>
</evidence>
<protein>
    <submittedName>
        <fullName evidence="2">Uncharacterized protein</fullName>
    </submittedName>
</protein>
<dbReference type="AlphaFoldDB" id="A0A9E7G7D2"/>
<feature type="non-terminal residue" evidence="2">
    <location>
        <position position="326"/>
    </location>
</feature>
<proteinExistence type="predicted"/>
<evidence type="ECO:0000256" key="1">
    <source>
        <dbReference type="SAM" id="MobiDB-lite"/>
    </source>
</evidence>
<dbReference type="InterPro" id="IPR044171">
    <property type="entry name" value="LAX2-like"/>
</dbReference>
<keyword evidence="3" id="KW-1185">Reference proteome</keyword>
<dbReference type="Proteomes" id="UP001055439">
    <property type="component" value="Chromosome 6"/>
</dbReference>